<dbReference type="EMBL" id="MDYP01000042">
    <property type="protein sequence ID" value="OQE01616.1"/>
    <property type="molecule type" value="Genomic_DNA"/>
</dbReference>
<protein>
    <submittedName>
        <fullName evidence="1">Uncharacterized protein</fullName>
    </submittedName>
</protein>
<name>A0A1V6RJ29_9EURO</name>
<organism evidence="1 2">
    <name type="scientific">Penicillium vulpinum</name>
    <dbReference type="NCBI Taxonomy" id="29845"/>
    <lineage>
        <taxon>Eukaryota</taxon>
        <taxon>Fungi</taxon>
        <taxon>Dikarya</taxon>
        <taxon>Ascomycota</taxon>
        <taxon>Pezizomycotina</taxon>
        <taxon>Eurotiomycetes</taxon>
        <taxon>Eurotiomycetidae</taxon>
        <taxon>Eurotiales</taxon>
        <taxon>Aspergillaceae</taxon>
        <taxon>Penicillium</taxon>
    </lineage>
</organism>
<dbReference type="Proteomes" id="UP000191518">
    <property type="component" value="Unassembled WGS sequence"/>
</dbReference>
<proteinExistence type="predicted"/>
<evidence type="ECO:0000313" key="1">
    <source>
        <dbReference type="EMBL" id="OQE01616.1"/>
    </source>
</evidence>
<dbReference type="AlphaFoldDB" id="A0A1V6RJ29"/>
<keyword evidence="2" id="KW-1185">Reference proteome</keyword>
<comment type="caution">
    <text evidence="1">The sequence shown here is derived from an EMBL/GenBank/DDBJ whole genome shotgun (WGS) entry which is preliminary data.</text>
</comment>
<reference evidence="2" key="1">
    <citation type="journal article" date="2017" name="Nat. Microbiol.">
        <title>Global analysis of biosynthetic gene clusters reveals vast potential of secondary metabolite production in Penicillium species.</title>
        <authorList>
            <person name="Nielsen J.C."/>
            <person name="Grijseels S."/>
            <person name="Prigent S."/>
            <person name="Ji B."/>
            <person name="Dainat J."/>
            <person name="Nielsen K.F."/>
            <person name="Frisvad J.C."/>
            <person name="Workman M."/>
            <person name="Nielsen J."/>
        </authorList>
    </citation>
    <scope>NUCLEOTIDE SEQUENCE [LARGE SCALE GENOMIC DNA]</scope>
    <source>
        <strain evidence="2">IBT 29486</strain>
    </source>
</reference>
<sequence>MSKPDSDFDMAKILADLAKYVSSL</sequence>
<accession>A0A1V6RJ29</accession>
<gene>
    <name evidence="1" type="ORF">PENVUL_c042G04177</name>
</gene>
<evidence type="ECO:0000313" key="2">
    <source>
        <dbReference type="Proteomes" id="UP000191518"/>
    </source>
</evidence>